<keyword evidence="3" id="KW-1185">Reference proteome</keyword>
<reference evidence="2 3" key="1">
    <citation type="submission" date="2019-05" db="EMBL/GenBank/DDBJ databases">
        <title>Another draft genome of Portunus trituberculatus and its Hox gene families provides insights of decapod evolution.</title>
        <authorList>
            <person name="Jeong J.-H."/>
            <person name="Song I."/>
            <person name="Kim S."/>
            <person name="Choi T."/>
            <person name="Kim D."/>
            <person name="Ryu S."/>
            <person name="Kim W."/>
        </authorList>
    </citation>
    <scope>NUCLEOTIDE SEQUENCE [LARGE SCALE GENOMIC DNA]</scope>
    <source>
        <tissue evidence="2">Muscle</tissue>
    </source>
</reference>
<protein>
    <submittedName>
        <fullName evidence="2">Uncharacterized protein</fullName>
    </submittedName>
</protein>
<feature type="region of interest" description="Disordered" evidence="1">
    <location>
        <begin position="49"/>
        <end position="71"/>
    </location>
</feature>
<evidence type="ECO:0000256" key="1">
    <source>
        <dbReference type="SAM" id="MobiDB-lite"/>
    </source>
</evidence>
<dbReference type="Proteomes" id="UP000324222">
    <property type="component" value="Unassembled WGS sequence"/>
</dbReference>
<organism evidence="2 3">
    <name type="scientific">Portunus trituberculatus</name>
    <name type="common">Swimming crab</name>
    <name type="synonym">Neptunus trituberculatus</name>
    <dbReference type="NCBI Taxonomy" id="210409"/>
    <lineage>
        <taxon>Eukaryota</taxon>
        <taxon>Metazoa</taxon>
        <taxon>Ecdysozoa</taxon>
        <taxon>Arthropoda</taxon>
        <taxon>Crustacea</taxon>
        <taxon>Multicrustacea</taxon>
        <taxon>Malacostraca</taxon>
        <taxon>Eumalacostraca</taxon>
        <taxon>Eucarida</taxon>
        <taxon>Decapoda</taxon>
        <taxon>Pleocyemata</taxon>
        <taxon>Brachyura</taxon>
        <taxon>Eubrachyura</taxon>
        <taxon>Portunoidea</taxon>
        <taxon>Portunidae</taxon>
        <taxon>Portuninae</taxon>
        <taxon>Portunus</taxon>
    </lineage>
</organism>
<evidence type="ECO:0000313" key="2">
    <source>
        <dbReference type="EMBL" id="MPD01208.1"/>
    </source>
</evidence>
<gene>
    <name evidence="2" type="ORF">E2C01_096726</name>
</gene>
<proteinExistence type="predicted"/>
<evidence type="ECO:0000313" key="3">
    <source>
        <dbReference type="Proteomes" id="UP000324222"/>
    </source>
</evidence>
<name>A0A5B7K7K8_PORTR</name>
<sequence length="95" mass="10453">MSICGCCKSLEGRVGDQAPVYILSGQIAGGSRGLPSGRVATCELRRRSEATHGQLRRPRCDRGAPGGQVTDTQAQELTDRHRVEGWEDLRWCRTK</sequence>
<dbReference type="AlphaFoldDB" id="A0A5B7K7K8"/>
<comment type="caution">
    <text evidence="2">The sequence shown here is derived from an EMBL/GenBank/DDBJ whole genome shotgun (WGS) entry which is preliminary data.</text>
</comment>
<accession>A0A5B7K7K8</accession>
<dbReference type="EMBL" id="VSRR010126177">
    <property type="protein sequence ID" value="MPD01208.1"/>
    <property type="molecule type" value="Genomic_DNA"/>
</dbReference>